<evidence type="ECO:0000313" key="12">
    <source>
        <dbReference type="Proteomes" id="UP001301350"/>
    </source>
</evidence>
<keyword evidence="5" id="KW-0963">Cytoplasm</keyword>
<dbReference type="PANTHER" id="PTHR10805">
    <property type="entry name" value="COATOMER SUBUNIT EPSILON"/>
    <property type="match status" value="1"/>
</dbReference>
<comment type="similarity">
    <text evidence="3">Belongs to the COPE family.</text>
</comment>
<evidence type="ECO:0000256" key="5">
    <source>
        <dbReference type="ARBA" id="ARBA00022490"/>
    </source>
</evidence>
<gene>
    <name evidence="11" type="ORF">CDCA_CDCA10G2860</name>
</gene>
<reference evidence="11 12" key="1">
    <citation type="submission" date="2022-07" db="EMBL/GenBank/DDBJ databases">
        <title>Genome-wide signatures of adaptation to extreme environments.</title>
        <authorList>
            <person name="Cho C.H."/>
            <person name="Yoon H.S."/>
        </authorList>
    </citation>
    <scope>NUCLEOTIDE SEQUENCE [LARGE SCALE GENOMIC DNA]</scope>
    <source>
        <strain evidence="11 12">DBV 063 E5</strain>
    </source>
</reference>
<dbReference type="GO" id="GO:0005198">
    <property type="term" value="F:structural molecule activity"/>
    <property type="evidence" value="ECO:0007669"/>
    <property type="project" value="InterPro"/>
</dbReference>
<dbReference type="EMBL" id="JANCYW010000010">
    <property type="protein sequence ID" value="KAK4536835.1"/>
    <property type="molecule type" value="Genomic_DNA"/>
</dbReference>
<dbReference type="AlphaFoldDB" id="A0AAV9IXM5"/>
<keyword evidence="8" id="KW-0333">Golgi apparatus</keyword>
<protein>
    <recommendedName>
        <fullName evidence="13">Coatomer subunit epsilon</fullName>
    </recommendedName>
</protein>
<keyword evidence="7" id="KW-0653">Protein transport</keyword>
<dbReference type="GO" id="GO:0015031">
    <property type="term" value="P:protein transport"/>
    <property type="evidence" value="ECO:0007669"/>
    <property type="project" value="UniProtKB-KW"/>
</dbReference>
<proteinExistence type="inferred from homology"/>
<dbReference type="GO" id="GO:0006890">
    <property type="term" value="P:retrograde vesicle-mediated transport, Golgi to endoplasmic reticulum"/>
    <property type="evidence" value="ECO:0007669"/>
    <property type="project" value="InterPro"/>
</dbReference>
<keyword evidence="10" id="KW-0968">Cytoplasmic vesicle</keyword>
<evidence type="ECO:0008006" key="13">
    <source>
        <dbReference type="Google" id="ProtNLM"/>
    </source>
</evidence>
<dbReference type="Pfam" id="PF04733">
    <property type="entry name" value="Coatomer_E"/>
    <property type="match status" value="1"/>
</dbReference>
<sequence>MADDDLYELRNFLHLGNYAAAWEEGATLEPSTEGARQERDVLMALCELGRGTADRLTALPPDAPISLRALKFLGEYLSRGGDADEAPQVLDALQALTASAAASCDPDSERVARMATACVHARLSQLPEAYAAIASLSHPEAGALRAHLLLQMRRPELARRELDGLQAVDEDSALCQLVRAEMGICSDEREHVEDALYTLQELTERHGATGALLNATAVCHLKCGQEAAAERALQQAQTRDAHDADALVNRIALAMQQLQPAEWVQSQVERLRALAPLHPWLRRYEEMREAVERECGSVM</sequence>
<dbReference type="InterPro" id="IPR011990">
    <property type="entry name" value="TPR-like_helical_dom_sf"/>
</dbReference>
<dbReference type="SUPFAM" id="SSF48452">
    <property type="entry name" value="TPR-like"/>
    <property type="match status" value="1"/>
</dbReference>
<dbReference type="GO" id="GO:0000139">
    <property type="term" value="C:Golgi membrane"/>
    <property type="evidence" value="ECO:0007669"/>
    <property type="project" value="UniProtKB-SubCell"/>
</dbReference>
<evidence type="ECO:0000256" key="3">
    <source>
        <dbReference type="ARBA" id="ARBA00008827"/>
    </source>
</evidence>
<dbReference type="PANTHER" id="PTHR10805:SF0">
    <property type="entry name" value="COATOMER SUBUNIT EPSILON"/>
    <property type="match status" value="1"/>
</dbReference>
<keyword evidence="12" id="KW-1185">Reference proteome</keyword>
<evidence type="ECO:0000256" key="4">
    <source>
        <dbReference type="ARBA" id="ARBA00022448"/>
    </source>
</evidence>
<evidence type="ECO:0000256" key="9">
    <source>
        <dbReference type="ARBA" id="ARBA00023136"/>
    </source>
</evidence>
<evidence type="ECO:0000256" key="10">
    <source>
        <dbReference type="ARBA" id="ARBA00023329"/>
    </source>
</evidence>
<comment type="caution">
    <text evidence="11">The sequence shown here is derived from an EMBL/GenBank/DDBJ whole genome shotgun (WGS) entry which is preliminary data.</text>
</comment>
<organism evidence="11 12">
    <name type="scientific">Cyanidium caldarium</name>
    <name type="common">Red alga</name>
    <dbReference type="NCBI Taxonomy" id="2771"/>
    <lineage>
        <taxon>Eukaryota</taxon>
        <taxon>Rhodophyta</taxon>
        <taxon>Bangiophyceae</taxon>
        <taxon>Cyanidiales</taxon>
        <taxon>Cyanidiaceae</taxon>
        <taxon>Cyanidium</taxon>
    </lineage>
</organism>
<evidence type="ECO:0000256" key="6">
    <source>
        <dbReference type="ARBA" id="ARBA00022892"/>
    </source>
</evidence>
<evidence type="ECO:0000256" key="2">
    <source>
        <dbReference type="ARBA" id="ARBA00004347"/>
    </source>
</evidence>
<dbReference type="Gene3D" id="1.25.40.10">
    <property type="entry name" value="Tetratricopeptide repeat domain"/>
    <property type="match status" value="1"/>
</dbReference>
<evidence type="ECO:0000256" key="8">
    <source>
        <dbReference type="ARBA" id="ARBA00023034"/>
    </source>
</evidence>
<evidence type="ECO:0000256" key="7">
    <source>
        <dbReference type="ARBA" id="ARBA00022927"/>
    </source>
</evidence>
<comment type="subcellular location">
    <subcellularLocation>
        <location evidence="2">Cytoplasmic vesicle</location>
        <location evidence="2">COPI-coated vesicle membrane</location>
        <topology evidence="2">Peripheral membrane protein</topology>
        <orientation evidence="2">Cytoplasmic side</orientation>
    </subcellularLocation>
    <subcellularLocation>
        <location evidence="1">Golgi apparatus membrane</location>
        <topology evidence="1">Peripheral membrane protein</topology>
        <orientation evidence="1">Cytoplasmic side</orientation>
    </subcellularLocation>
</comment>
<keyword evidence="6" id="KW-0931">ER-Golgi transport</keyword>
<dbReference type="GO" id="GO:0030126">
    <property type="term" value="C:COPI vesicle coat"/>
    <property type="evidence" value="ECO:0007669"/>
    <property type="project" value="TreeGrafter"/>
</dbReference>
<keyword evidence="9" id="KW-0472">Membrane</keyword>
<dbReference type="GO" id="GO:0006891">
    <property type="term" value="P:intra-Golgi vesicle-mediated transport"/>
    <property type="evidence" value="ECO:0007669"/>
    <property type="project" value="TreeGrafter"/>
</dbReference>
<evidence type="ECO:0000313" key="11">
    <source>
        <dbReference type="EMBL" id="KAK4536835.1"/>
    </source>
</evidence>
<evidence type="ECO:0000256" key="1">
    <source>
        <dbReference type="ARBA" id="ARBA00004255"/>
    </source>
</evidence>
<name>A0AAV9IXM5_CYACA</name>
<dbReference type="GO" id="GO:0006888">
    <property type="term" value="P:endoplasmic reticulum to Golgi vesicle-mediated transport"/>
    <property type="evidence" value="ECO:0007669"/>
    <property type="project" value="TreeGrafter"/>
</dbReference>
<keyword evidence="4" id="KW-0813">Transport</keyword>
<dbReference type="Proteomes" id="UP001301350">
    <property type="component" value="Unassembled WGS sequence"/>
</dbReference>
<accession>A0AAV9IXM5</accession>
<dbReference type="InterPro" id="IPR006822">
    <property type="entry name" value="Coatomer_esu"/>
</dbReference>